<dbReference type="Proteomes" id="UP000002191">
    <property type="component" value="Chromosome"/>
</dbReference>
<dbReference type="InterPro" id="IPR001789">
    <property type="entry name" value="Sig_transdc_resp-reg_receiver"/>
</dbReference>
<proteinExistence type="predicted"/>
<dbReference type="PANTHER" id="PTHR44943:SF4">
    <property type="entry name" value="TPR REPEAT-CONTAINING PROTEIN MJ0798"/>
    <property type="match status" value="1"/>
</dbReference>
<dbReference type="PANTHER" id="PTHR44943">
    <property type="entry name" value="CELLULOSE SYNTHASE OPERON PROTEIN C"/>
    <property type="match status" value="1"/>
</dbReference>
<reference evidence="7 8" key="2">
    <citation type="journal article" date="2014" name="Genome Announc.">
        <title>Complete Genome Sequence of the Subsurface, Mesophilic Sulfate-Reducing Bacterium Desulfovibrio aespoeensis Aspo-2.</title>
        <authorList>
            <person name="Pedersen K."/>
            <person name="Bengtsson A."/>
            <person name="Edlund J."/>
            <person name="Rabe L."/>
            <person name="Hazen T."/>
            <person name="Chakraborty R."/>
            <person name="Goodwin L."/>
            <person name="Shapiro N."/>
        </authorList>
    </citation>
    <scope>NUCLEOTIDE SEQUENCE [LARGE SCALE GENOMIC DNA]</scope>
    <source>
        <strain evidence="8">ATCC 700646 / DSM 10631 / Aspo-2</strain>
    </source>
</reference>
<feature type="region of interest" description="Disordered" evidence="5">
    <location>
        <begin position="433"/>
        <end position="506"/>
    </location>
</feature>
<dbReference type="OrthoDB" id="220004at2"/>
<dbReference type="eggNOG" id="COG0457">
    <property type="taxonomic scope" value="Bacteria"/>
</dbReference>
<reference evidence="8" key="1">
    <citation type="submission" date="2010-12" db="EMBL/GenBank/DDBJ databases">
        <title>Complete sequence of Desulfovibrio aespoeensis Aspo-2.</title>
        <authorList>
            <consortium name="US DOE Joint Genome Institute"/>
            <person name="Lucas S."/>
            <person name="Copeland A."/>
            <person name="Lapidus A."/>
            <person name="Cheng J.-F."/>
            <person name="Goodwin L."/>
            <person name="Pitluck S."/>
            <person name="Chertkov O."/>
            <person name="Misra M."/>
            <person name="Detter J.C."/>
            <person name="Han C."/>
            <person name="Tapia R."/>
            <person name="Land M."/>
            <person name="Hauser L."/>
            <person name="Kyrpides N."/>
            <person name="Ivanova N."/>
            <person name="Ovchinnikova G."/>
            <person name="Pedersen K."/>
            <person name="Jagevall S."/>
            <person name="Hazen T."/>
            <person name="Woyke T."/>
        </authorList>
    </citation>
    <scope>NUCLEOTIDE SEQUENCE [LARGE SCALE GENOMIC DNA]</scope>
    <source>
        <strain evidence="8">ATCC 700646 / DSM 10631 / Aspo-2</strain>
    </source>
</reference>
<evidence type="ECO:0000313" key="8">
    <source>
        <dbReference type="Proteomes" id="UP000002191"/>
    </source>
</evidence>
<dbReference type="Gene3D" id="1.25.40.10">
    <property type="entry name" value="Tetratricopeptide repeat domain"/>
    <property type="match status" value="2"/>
</dbReference>
<accession>E6VZZ6</accession>
<dbReference type="RefSeq" id="WP_013515979.1">
    <property type="nucleotide sequence ID" value="NC_014844.1"/>
</dbReference>
<dbReference type="Pfam" id="PF13181">
    <property type="entry name" value="TPR_8"/>
    <property type="match status" value="1"/>
</dbReference>
<feature type="repeat" description="TPR" evidence="4">
    <location>
        <begin position="395"/>
        <end position="428"/>
    </location>
</feature>
<evidence type="ECO:0000313" key="7">
    <source>
        <dbReference type="EMBL" id="ADU64078.1"/>
    </source>
</evidence>
<dbReference type="PROSITE" id="PS50110">
    <property type="entry name" value="RESPONSE_REGULATORY"/>
    <property type="match status" value="1"/>
</dbReference>
<dbReference type="SUPFAM" id="SSF52172">
    <property type="entry name" value="CheY-like"/>
    <property type="match status" value="1"/>
</dbReference>
<name>E6VZZ6_PSEA9</name>
<evidence type="ECO:0000256" key="5">
    <source>
        <dbReference type="SAM" id="MobiDB-lite"/>
    </source>
</evidence>
<dbReference type="InterPro" id="IPR051685">
    <property type="entry name" value="Ycf3/AcsC/BcsC/TPR_MFPF"/>
</dbReference>
<dbReference type="AlphaFoldDB" id="E6VZZ6"/>
<keyword evidence="2 4" id="KW-0802">TPR repeat</keyword>
<dbReference type="EMBL" id="CP002431">
    <property type="protein sequence ID" value="ADU64078.1"/>
    <property type="molecule type" value="Genomic_DNA"/>
</dbReference>
<evidence type="ECO:0000256" key="4">
    <source>
        <dbReference type="PROSITE-ProRule" id="PRU00339"/>
    </source>
</evidence>
<dbReference type="Pfam" id="PF13432">
    <property type="entry name" value="TPR_16"/>
    <property type="match status" value="1"/>
</dbReference>
<organism evidence="7 8">
    <name type="scientific">Pseudodesulfovibrio aespoeensis (strain ATCC 700646 / DSM 10631 / Aspo-2)</name>
    <name type="common">Desulfovibrio aespoeensis</name>
    <dbReference type="NCBI Taxonomy" id="643562"/>
    <lineage>
        <taxon>Bacteria</taxon>
        <taxon>Pseudomonadati</taxon>
        <taxon>Thermodesulfobacteriota</taxon>
        <taxon>Desulfovibrionia</taxon>
        <taxon>Desulfovibrionales</taxon>
        <taxon>Desulfovibrionaceae</taxon>
    </lineage>
</organism>
<comment type="caution">
    <text evidence="3">Lacks conserved residue(s) required for the propagation of feature annotation.</text>
</comment>
<dbReference type="GO" id="GO:0000160">
    <property type="term" value="P:phosphorelay signal transduction system"/>
    <property type="evidence" value="ECO:0007669"/>
    <property type="project" value="InterPro"/>
</dbReference>
<gene>
    <name evidence="7" type="ordered locus">Daes_3086</name>
</gene>
<keyword evidence="1" id="KW-0677">Repeat</keyword>
<feature type="repeat" description="TPR" evidence="4">
    <location>
        <begin position="323"/>
        <end position="356"/>
    </location>
</feature>
<evidence type="ECO:0000256" key="3">
    <source>
        <dbReference type="PROSITE-ProRule" id="PRU00169"/>
    </source>
</evidence>
<evidence type="ECO:0000256" key="1">
    <source>
        <dbReference type="ARBA" id="ARBA00022737"/>
    </source>
</evidence>
<feature type="compositionally biased region" description="Basic and acidic residues" evidence="5">
    <location>
        <begin position="443"/>
        <end position="460"/>
    </location>
</feature>
<feature type="compositionally biased region" description="Basic and acidic residues" evidence="5">
    <location>
        <begin position="472"/>
        <end position="495"/>
    </location>
</feature>
<dbReference type="InterPro" id="IPR019734">
    <property type="entry name" value="TPR_rpt"/>
</dbReference>
<dbReference type="InterPro" id="IPR011006">
    <property type="entry name" value="CheY-like_superfamily"/>
</dbReference>
<keyword evidence="8" id="KW-1185">Reference proteome</keyword>
<dbReference type="STRING" id="643562.Daes_3086"/>
<dbReference type="SMART" id="SM00028">
    <property type="entry name" value="TPR"/>
    <property type="match status" value="6"/>
</dbReference>
<dbReference type="InterPro" id="IPR011990">
    <property type="entry name" value="TPR-like_helical_dom_sf"/>
</dbReference>
<evidence type="ECO:0000259" key="6">
    <source>
        <dbReference type="PROSITE" id="PS50110"/>
    </source>
</evidence>
<dbReference type="Gene3D" id="3.40.50.2300">
    <property type="match status" value="1"/>
</dbReference>
<evidence type="ECO:0000256" key="2">
    <source>
        <dbReference type="ARBA" id="ARBA00022803"/>
    </source>
</evidence>
<sequence length="506" mass="57171">MASHQFDQIVRSFLETGAIVYLSDDAVFIRALRNIVSRVIGFKGDALFPMAQTQAALEKCLELRDAGVPCVVFVERMLGDKPTTDFIIRLKREFPVVRMIVLTWEATRETVAYFFELGVSQVLVKPASANKVIEDLAATIHPPSVLKKQMDRCASLLDAGEYDAALEVTDRILLLKPDCAPGLVMRGDALMGIGEADKAVQAYMAAHESRPIFMAPLIKLAAAFDRMEDERALAYMKELDEISPLNPERKIELARQHLQRDETEKAEAYLTESVELAEREHLSITGDLTERIVDAVAARAPDLAAKYLMRVLDGKRVLGRDDLVHFNRLGIVLRGQGRWKEAVDVYKKALNIAQDDPAIHYNMGLAYWEGDERRTAMGCFEAALRLNPRFYEGSMGAAMNIGSLHLDLRQYEDAVPFFEHVLELDPQNDTARRRLDRARKRLPPVDRRSQEREAQARDEYNVDDLVAAPTKGQRDKGQRDKRQKDKGQKDSETKKGRSGKITRLDF</sequence>
<feature type="domain" description="Response regulatory" evidence="6">
    <location>
        <begin position="18"/>
        <end position="140"/>
    </location>
</feature>
<dbReference type="PROSITE" id="PS50293">
    <property type="entry name" value="TPR_REGION"/>
    <property type="match status" value="1"/>
</dbReference>
<feature type="repeat" description="TPR" evidence="4">
    <location>
        <begin position="357"/>
        <end position="390"/>
    </location>
</feature>
<protein>
    <submittedName>
        <fullName evidence="7">Tetratricopeptide TPR_1 repeat-containing protein</fullName>
    </submittedName>
</protein>
<dbReference type="PROSITE" id="PS50005">
    <property type="entry name" value="TPR"/>
    <property type="match status" value="3"/>
</dbReference>
<dbReference type="SUPFAM" id="SSF48452">
    <property type="entry name" value="TPR-like"/>
    <property type="match status" value="1"/>
</dbReference>
<dbReference type="KEGG" id="das:Daes_3086"/>
<dbReference type="HOGENOM" id="CLU_617815_0_0_7"/>
<dbReference type="Pfam" id="PF13414">
    <property type="entry name" value="TPR_11"/>
    <property type="match status" value="1"/>
</dbReference>